<sequence length="141" mass="15134">MNTFDELIDSLCVSLRQSGRFDGVTVKRAYLGEMVQAAPSGSEVVAEAAAVSLTGAALGGLVENGKTGKRMSLSVKFYLSCPIRCSEQNCMDLFDRLCAALLFDSGYDVRALACSSASVDPDRHTYTRTATAVLDMLYLKS</sequence>
<protein>
    <submittedName>
        <fullName evidence="1">Uncharacterized protein</fullName>
    </submittedName>
</protein>
<dbReference type="EMBL" id="BK015834">
    <property type="protein sequence ID" value="DAE27283.1"/>
    <property type="molecule type" value="Genomic_DNA"/>
</dbReference>
<proteinExistence type="predicted"/>
<evidence type="ECO:0000313" key="1">
    <source>
        <dbReference type="EMBL" id="DAE27283.1"/>
    </source>
</evidence>
<organism evidence="1">
    <name type="scientific">virus sp. ctWpE22</name>
    <dbReference type="NCBI Taxonomy" id="2826805"/>
    <lineage>
        <taxon>Viruses</taxon>
    </lineage>
</organism>
<accession>A0A8S5R7Z8</accession>
<reference evidence="1" key="1">
    <citation type="journal article" date="2021" name="Proc. Natl. Acad. Sci. U.S.A.">
        <title>A Catalog of Tens of Thousands of Viruses from Human Metagenomes Reveals Hidden Associations with Chronic Diseases.</title>
        <authorList>
            <person name="Tisza M.J."/>
            <person name="Buck C.B."/>
        </authorList>
    </citation>
    <scope>NUCLEOTIDE SEQUENCE</scope>
    <source>
        <strain evidence="1">CtWpE22</strain>
    </source>
</reference>
<name>A0A8S5R7Z8_9VIRU</name>